<evidence type="ECO:0000313" key="2">
    <source>
        <dbReference type="Proteomes" id="UP000521313"/>
    </source>
</evidence>
<proteinExistence type="predicted"/>
<organism evidence="1 2">
    <name type="scientific">Faecalicoccus acidiformans</name>
    <dbReference type="NCBI Taxonomy" id="915173"/>
    <lineage>
        <taxon>Bacteria</taxon>
        <taxon>Bacillati</taxon>
        <taxon>Bacillota</taxon>
        <taxon>Erysipelotrichia</taxon>
        <taxon>Erysipelotrichales</taxon>
        <taxon>Erysipelotrichaceae</taxon>
        <taxon>Faecalicoccus</taxon>
    </lineage>
</organism>
<reference evidence="1 2" key="1">
    <citation type="submission" date="2020-08" db="EMBL/GenBank/DDBJ databases">
        <title>Genomic Encyclopedia of Type Strains, Phase IV (KMG-IV): sequencing the most valuable type-strain genomes for metagenomic binning, comparative biology and taxonomic classification.</title>
        <authorList>
            <person name="Goeker M."/>
        </authorList>
    </citation>
    <scope>NUCLEOTIDE SEQUENCE [LARGE SCALE GENOMIC DNA]</scope>
    <source>
        <strain evidence="1 2">DSM 26963</strain>
    </source>
</reference>
<name>A0A7W8D097_9FIRM</name>
<dbReference type="Proteomes" id="UP000521313">
    <property type="component" value="Unassembled WGS sequence"/>
</dbReference>
<accession>A0A7W8D097</accession>
<sequence length="122" mass="13745">MLKQFQSVRFDDDNKKLDILMGTIGEVSYEDIEKAAVLNEEASFHGKSIPFSHQVLGGTTFLSGALEPRFYVGIKITLKDGSIRAIYISKIKTGFNTDLYHKDTQEAKEIQKMIQKRISASN</sequence>
<evidence type="ECO:0000313" key="1">
    <source>
        <dbReference type="EMBL" id="MBB5184843.1"/>
    </source>
</evidence>
<dbReference type="RefSeq" id="WP_183375185.1">
    <property type="nucleotide sequence ID" value="NZ_JACHHD010000007.1"/>
</dbReference>
<dbReference type="AlphaFoldDB" id="A0A7W8D097"/>
<evidence type="ECO:0008006" key="3">
    <source>
        <dbReference type="Google" id="ProtNLM"/>
    </source>
</evidence>
<dbReference type="EMBL" id="JACHHD010000007">
    <property type="protein sequence ID" value="MBB5184843.1"/>
    <property type="molecule type" value="Genomic_DNA"/>
</dbReference>
<gene>
    <name evidence="1" type="ORF">HNQ43_000889</name>
</gene>
<protein>
    <recommendedName>
        <fullName evidence="3">DUF4429 domain-containing protein</fullName>
    </recommendedName>
</protein>
<comment type="caution">
    <text evidence="1">The sequence shown here is derived from an EMBL/GenBank/DDBJ whole genome shotgun (WGS) entry which is preliminary data.</text>
</comment>